<reference evidence="2" key="1">
    <citation type="submission" date="2014-11" db="EMBL/GenBank/DDBJ databases">
        <authorList>
            <person name="Amaro Gonzalez C."/>
        </authorList>
    </citation>
    <scope>NUCLEOTIDE SEQUENCE</scope>
</reference>
<accession>A0A0E9XJD5</accession>
<evidence type="ECO:0000256" key="1">
    <source>
        <dbReference type="SAM" id="Phobius"/>
    </source>
</evidence>
<proteinExistence type="predicted"/>
<dbReference type="AlphaFoldDB" id="A0A0E9XJD5"/>
<dbReference type="EMBL" id="GBXM01006016">
    <property type="protein sequence ID" value="JAI02562.1"/>
    <property type="molecule type" value="Transcribed_RNA"/>
</dbReference>
<keyword evidence="1" id="KW-1133">Transmembrane helix</keyword>
<reference evidence="2" key="2">
    <citation type="journal article" date="2015" name="Fish Shellfish Immunol.">
        <title>Early steps in the European eel (Anguilla anguilla)-Vibrio vulnificus interaction in the gills: Role of the RtxA13 toxin.</title>
        <authorList>
            <person name="Callol A."/>
            <person name="Pajuelo D."/>
            <person name="Ebbesson L."/>
            <person name="Teles M."/>
            <person name="MacKenzie S."/>
            <person name="Amaro C."/>
        </authorList>
    </citation>
    <scope>NUCLEOTIDE SEQUENCE</scope>
</reference>
<sequence>MRLEIDSDLLINLFIRVIAVLFSRIAIIL</sequence>
<organism evidence="2">
    <name type="scientific">Anguilla anguilla</name>
    <name type="common">European freshwater eel</name>
    <name type="synonym">Muraena anguilla</name>
    <dbReference type="NCBI Taxonomy" id="7936"/>
    <lineage>
        <taxon>Eukaryota</taxon>
        <taxon>Metazoa</taxon>
        <taxon>Chordata</taxon>
        <taxon>Craniata</taxon>
        <taxon>Vertebrata</taxon>
        <taxon>Euteleostomi</taxon>
        <taxon>Actinopterygii</taxon>
        <taxon>Neopterygii</taxon>
        <taxon>Teleostei</taxon>
        <taxon>Anguilliformes</taxon>
        <taxon>Anguillidae</taxon>
        <taxon>Anguilla</taxon>
    </lineage>
</organism>
<keyword evidence="1" id="KW-0472">Membrane</keyword>
<protein>
    <submittedName>
        <fullName evidence="2">Uncharacterized protein</fullName>
    </submittedName>
</protein>
<name>A0A0E9XJD5_ANGAN</name>
<feature type="transmembrane region" description="Helical" evidence="1">
    <location>
        <begin position="9"/>
        <end position="28"/>
    </location>
</feature>
<evidence type="ECO:0000313" key="2">
    <source>
        <dbReference type="EMBL" id="JAI02562.1"/>
    </source>
</evidence>
<keyword evidence="1" id="KW-0812">Transmembrane</keyword>